<protein>
    <recommendedName>
        <fullName evidence="4">ParB/Sulfiredoxin domain-containing protein</fullName>
    </recommendedName>
</protein>
<dbReference type="SUPFAM" id="SSF110849">
    <property type="entry name" value="ParB/Sulfiredoxin"/>
    <property type="match status" value="1"/>
</dbReference>
<feature type="compositionally biased region" description="Polar residues" evidence="1">
    <location>
        <begin position="328"/>
        <end position="347"/>
    </location>
</feature>
<evidence type="ECO:0000313" key="3">
    <source>
        <dbReference type="Proteomes" id="UP000014387"/>
    </source>
</evidence>
<sequence length="571" mass="64077">MHRWPLPVKLVALEELELDLRNYRLPIRVTDEHQAVLYMLDNEKIFELVEEILKYGYLDNEFPLVVADGSRFKVVEGNRRVTALKLLNDPTLIEKYGPEKARRYKRLKNKYQDKYASIPSQIRVMVADSEEELQPHIARLHTKISKKQWSTEQQAQFYYAQIEAGTTIAQLKERYNIGSRLKRLLQTASFSHLVEELTRRMDAESIKRLKTIKPSPLEYALKVDEIRTIVGIEFAPSGLLSPEGTTAEIANTLTDNNLKALLRLATLMTDADPKLNTRHPALNGDRNALEDVLQYLECDEKPIGTGKAHTGESSAVINEPAPHHPAPVSTSNVSSLTEVPQPQTRVQQSDDHNSDIADHEELHNVTPEDADADLQQQLKQSLKGAKRDDANHVGNKFAHLELRIDDSNNFMDANALVLGILEHGDLPQRGSSSRQTKLYVLAPALRPIFELTMAGLRASNIEGLHLEQQGGSGLKEDVQQVTDRLCDSEFIRYLSEQFPKLGGFHSAKSTITNCNFVRSATIVGNTASHGSYRNLSEDTLKSAFNDAVLFALLCQQYAVYKRGSSLVRPGS</sequence>
<accession>A0A9W5VX06</accession>
<evidence type="ECO:0000313" key="2">
    <source>
        <dbReference type="EMBL" id="EPD31488.1"/>
    </source>
</evidence>
<dbReference type="AlphaFoldDB" id="A0A9W5VX06"/>
<proteinExistence type="predicted"/>
<dbReference type="Proteomes" id="UP000014387">
    <property type="component" value="Unassembled WGS sequence"/>
</dbReference>
<dbReference type="InterPro" id="IPR036086">
    <property type="entry name" value="ParB/Sulfiredoxin_sf"/>
</dbReference>
<keyword evidence="3" id="KW-1185">Reference proteome</keyword>
<organism evidence="2 3">
    <name type="scientific">Gleimia europaea ACS-120-V-Col10b</name>
    <dbReference type="NCBI Taxonomy" id="883069"/>
    <lineage>
        <taxon>Bacteria</taxon>
        <taxon>Bacillati</taxon>
        <taxon>Actinomycetota</taxon>
        <taxon>Actinomycetes</taxon>
        <taxon>Actinomycetales</taxon>
        <taxon>Actinomycetaceae</taxon>
        <taxon>Gleimia</taxon>
    </lineage>
</organism>
<gene>
    <name evidence="2" type="ORF">HMPREF9238_01264</name>
</gene>
<evidence type="ECO:0008006" key="4">
    <source>
        <dbReference type="Google" id="ProtNLM"/>
    </source>
</evidence>
<reference evidence="2 3" key="1">
    <citation type="submission" date="2013-05" db="EMBL/GenBank/DDBJ databases">
        <title>The Genome Sequence of Actinomyces europaeus ACS-120-V-COL10B.</title>
        <authorList>
            <consortium name="The Broad Institute Genomics Platform"/>
            <person name="Earl A."/>
            <person name="Ward D."/>
            <person name="Feldgarden M."/>
            <person name="Gevers D."/>
            <person name="Saerens B."/>
            <person name="Vaneechoutte M."/>
            <person name="Walker B."/>
            <person name="Young S."/>
            <person name="Zeng Q."/>
            <person name="Gargeya S."/>
            <person name="Fitzgerald M."/>
            <person name="Haas B."/>
            <person name="Abouelleil A."/>
            <person name="Allen A.W."/>
            <person name="Alvarado L."/>
            <person name="Arachchi H.M."/>
            <person name="Berlin A.M."/>
            <person name="Chapman S.B."/>
            <person name="Gainer-Dewar J."/>
            <person name="Goldberg J."/>
            <person name="Griggs A."/>
            <person name="Gujja S."/>
            <person name="Hansen M."/>
            <person name="Howarth C."/>
            <person name="Imamovic A."/>
            <person name="Ireland A."/>
            <person name="Larimer J."/>
            <person name="McCowan C."/>
            <person name="Murphy C."/>
            <person name="Pearson M."/>
            <person name="Poon T.W."/>
            <person name="Priest M."/>
            <person name="Roberts A."/>
            <person name="Saif S."/>
            <person name="Shea T."/>
            <person name="Sisk P."/>
            <person name="Sykes S."/>
            <person name="Wortman J."/>
            <person name="Nusbaum C."/>
            <person name="Birren B."/>
        </authorList>
    </citation>
    <scope>NUCLEOTIDE SEQUENCE [LARGE SCALE GENOMIC DNA]</scope>
    <source>
        <strain evidence="2 3">ACS-120-V-Col10b</strain>
    </source>
</reference>
<name>A0A9W5VX06_9ACTO</name>
<evidence type="ECO:0000256" key="1">
    <source>
        <dbReference type="SAM" id="MobiDB-lite"/>
    </source>
</evidence>
<feature type="region of interest" description="Disordered" evidence="1">
    <location>
        <begin position="303"/>
        <end position="352"/>
    </location>
</feature>
<comment type="caution">
    <text evidence="2">The sequence shown here is derived from an EMBL/GenBank/DDBJ whole genome shotgun (WGS) entry which is preliminary data.</text>
</comment>
<dbReference type="EMBL" id="AGWN01000001">
    <property type="protein sequence ID" value="EPD31488.1"/>
    <property type="molecule type" value="Genomic_DNA"/>
</dbReference>